<keyword evidence="3" id="KW-0812">Transmembrane</keyword>
<feature type="coiled-coil region" evidence="1">
    <location>
        <begin position="74"/>
        <end position="108"/>
    </location>
</feature>
<evidence type="ECO:0000256" key="1">
    <source>
        <dbReference type="SAM" id="Coils"/>
    </source>
</evidence>
<feature type="region of interest" description="Disordered" evidence="2">
    <location>
        <begin position="293"/>
        <end position="316"/>
    </location>
</feature>
<organism evidence="4">
    <name type="scientific">Guillardia theta</name>
    <name type="common">Cryptophyte</name>
    <name type="synonym">Cryptomonas phi</name>
    <dbReference type="NCBI Taxonomy" id="55529"/>
    <lineage>
        <taxon>Eukaryota</taxon>
        <taxon>Cryptophyceae</taxon>
        <taxon>Pyrenomonadales</taxon>
        <taxon>Geminigeraceae</taxon>
        <taxon>Guillardia</taxon>
    </lineage>
</organism>
<reference evidence="4" key="1">
    <citation type="submission" date="2021-01" db="EMBL/GenBank/DDBJ databases">
        <authorList>
            <person name="Corre E."/>
            <person name="Pelletier E."/>
            <person name="Niang G."/>
            <person name="Scheremetjew M."/>
            <person name="Finn R."/>
            <person name="Kale V."/>
            <person name="Holt S."/>
            <person name="Cochrane G."/>
            <person name="Meng A."/>
            <person name="Brown T."/>
            <person name="Cohen L."/>
        </authorList>
    </citation>
    <scope>NUCLEOTIDE SEQUENCE</scope>
    <source>
        <strain evidence="4">CCMP 2712</strain>
    </source>
</reference>
<gene>
    <name evidence="4" type="ORF">GTHE00462_LOCUS34075</name>
</gene>
<feature type="compositionally biased region" description="Basic and acidic residues" evidence="2">
    <location>
        <begin position="788"/>
        <end position="799"/>
    </location>
</feature>
<feature type="region of interest" description="Disordered" evidence="2">
    <location>
        <begin position="708"/>
        <end position="799"/>
    </location>
</feature>
<accession>A0A7S4U7K1</accession>
<evidence type="ECO:0000256" key="3">
    <source>
        <dbReference type="SAM" id="Phobius"/>
    </source>
</evidence>
<dbReference type="EMBL" id="HBKN01043502">
    <property type="protein sequence ID" value="CAE2332445.1"/>
    <property type="molecule type" value="Transcribed_RNA"/>
</dbReference>
<feature type="coiled-coil region" evidence="1">
    <location>
        <begin position="364"/>
        <end position="455"/>
    </location>
</feature>
<name>A0A7S4U7K1_GUITH</name>
<dbReference type="AlphaFoldDB" id="A0A7S4U7K1"/>
<feature type="coiled-coil region" evidence="1">
    <location>
        <begin position="521"/>
        <end position="558"/>
    </location>
</feature>
<feature type="compositionally biased region" description="Basic and acidic residues" evidence="2">
    <location>
        <begin position="727"/>
        <end position="749"/>
    </location>
</feature>
<feature type="transmembrane region" description="Helical" evidence="3">
    <location>
        <begin position="12"/>
        <end position="34"/>
    </location>
</feature>
<keyword evidence="3" id="KW-1133">Transmembrane helix</keyword>
<proteinExistence type="predicted"/>
<feature type="compositionally biased region" description="Polar residues" evidence="2">
    <location>
        <begin position="709"/>
        <end position="720"/>
    </location>
</feature>
<feature type="compositionally biased region" description="Low complexity" evidence="2">
    <location>
        <begin position="753"/>
        <end position="765"/>
    </location>
</feature>
<sequence>MRLEGFKKEVVGVLLPTLAGLFIAACTIMSFSVLDREAARGDHLDSLSSAISSPSTRSSYPRLLGSAAVHAVGAQQAERLARELRYQSKSAEDRAAALEDRLHMLLKEEVERDKRAKTEAQQAASMEQKAVQMASETGSAHAALKMELNAERAKRKAYLEDMKLAGENKADAKNLLNNAKQLFSDSIQKLQKHVKESVETDNFQKKLTALKRQEHKYEDLASLYKRQVPSRADAVSKQPETRTMKAAAVKPPVSVKAKTVSVKESNRPLWGSRSWPSYYDNVLDDRGSSKLFSADAPKHAHPNYDDENDDTSDSRWVRSKSTGKFHRSQLATTNSRVFRGRRGRQPALARSNMMGQEDQQKAYLERFEDEVRRIEEPVKRLETRLSSALVQNDQESSNEVSDLKRNVRILNSDLQREKGREKVLEGMAANEQSMIFNMRENMAKLTTQMKAEEAKRIADMQLQMQKTVSNLKDKEGKLYEEKMKKAMDSELLTKEKQMQSAMQSFVDHQQKHELQMEGEMKDILQKEEAEKQRAVNEAKALEESKTMALDRLRELARQRFALAQEQKDKDAKTLIKVAREARGAVESLMDTADKSSAEATKYRDYSQKEDQEIHSLLHEMDNLRKSEVDSERKREKANLDMAFLQSKWRSKERIQTKKLEEMSRELQRIRQAWSSEKQRESRVLRKQFLIDEEFKELKERQKLFDVMNAQEQSAKDSAQGTPDVDDASARVTERVRPERREASRQDISKENILGSLGSFGGMSMPSHKRRAAEAAPAEAEQDEASGEGESKLDKIFNHPKDDPNFDSYLISSLASLNSKHKAAPAQVTSSRGHNKKKAAKQDGAFYDSGLLGDVNVPAKQTDQPLFWL</sequence>
<evidence type="ECO:0000256" key="2">
    <source>
        <dbReference type="SAM" id="MobiDB-lite"/>
    </source>
</evidence>
<keyword evidence="1" id="KW-0175">Coiled coil</keyword>
<dbReference type="PROSITE" id="PS51257">
    <property type="entry name" value="PROKAR_LIPOPROTEIN"/>
    <property type="match status" value="1"/>
</dbReference>
<feature type="region of interest" description="Disordered" evidence="2">
    <location>
        <begin position="819"/>
        <end position="841"/>
    </location>
</feature>
<protein>
    <submittedName>
        <fullName evidence="4">Uncharacterized protein</fullName>
    </submittedName>
</protein>
<keyword evidence="3" id="KW-0472">Membrane</keyword>
<evidence type="ECO:0000313" key="4">
    <source>
        <dbReference type="EMBL" id="CAE2332445.1"/>
    </source>
</evidence>